<gene>
    <name evidence="1" type="ORF">SINC0208_LOCUS3640</name>
</gene>
<dbReference type="PANTHER" id="PTHR31497">
    <property type="entry name" value="AUTOCRINE PROLIFERATION REPRESSOR PROTEIN A"/>
    <property type="match status" value="1"/>
</dbReference>
<dbReference type="InterPro" id="IPR009199">
    <property type="entry name" value="PhoPQ-act_pathogen-rel_PqaA"/>
</dbReference>
<proteinExistence type="predicted"/>
<dbReference type="EMBL" id="HBIH01008802">
    <property type="protein sequence ID" value="CAE0323056.1"/>
    <property type="molecule type" value="Transcribed_RNA"/>
</dbReference>
<dbReference type="AlphaFoldDB" id="A0A7S3MTC4"/>
<protein>
    <submittedName>
        <fullName evidence="1">Uncharacterized protein</fullName>
    </submittedName>
</protein>
<evidence type="ECO:0000313" key="1">
    <source>
        <dbReference type="EMBL" id="CAE0323056.1"/>
    </source>
</evidence>
<reference evidence="1" key="1">
    <citation type="submission" date="2021-01" db="EMBL/GenBank/DDBJ databases">
        <authorList>
            <person name="Corre E."/>
            <person name="Pelletier E."/>
            <person name="Niang G."/>
            <person name="Scheremetjew M."/>
            <person name="Finn R."/>
            <person name="Kale V."/>
            <person name="Holt S."/>
            <person name="Cochrane G."/>
            <person name="Meng A."/>
            <person name="Brown T."/>
            <person name="Cohen L."/>
        </authorList>
    </citation>
    <scope>NUCLEOTIDE SEQUENCE</scope>
    <source>
        <strain evidence="1">S3</strain>
    </source>
</reference>
<organism evidence="1">
    <name type="scientific">Strombidium inclinatum</name>
    <dbReference type="NCBI Taxonomy" id="197538"/>
    <lineage>
        <taxon>Eukaryota</taxon>
        <taxon>Sar</taxon>
        <taxon>Alveolata</taxon>
        <taxon>Ciliophora</taxon>
        <taxon>Intramacronucleata</taxon>
        <taxon>Spirotrichea</taxon>
        <taxon>Oligotrichia</taxon>
        <taxon>Strombidiidae</taxon>
        <taxon>Strombidium</taxon>
    </lineage>
</organism>
<name>A0A7S3MTC4_9SPIT</name>
<accession>A0A7S3MTC4</accession>
<sequence>MRPVFNTTYDIEAQTVEVNVPKEYQHLVEGVFLRHAETLQNERRDFRWMIAMNNVTNKCIAPAVKMPKKNRCFQTIFWKQAKMEQQADDEGHYKIDVPQPQEGLWMGFYAQVYFKGEGPDPKAGMLKNSYHKTSMGWVTPDTLPFEPCEGQTCTSNLI</sequence>
<dbReference type="PANTHER" id="PTHR31497:SF0">
    <property type="entry name" value="AUTOCRINE PROLIFERATION REPRESSOR PROTEIN A"/>
    <property type="match status" value="1"/>
</dbReference>